<keyword evidence="2" id="KW-1185">Reference proteome</keyword>
<name>A0ACC0HFF4_9ERIC</name>
<accession>A0ACC0HFF4</accession>
<evidence type="ECO:0000313" key="2">
    <source>
        <dbReference type="Proteomes" id="UP001060215"/>
    </source>
</evidence>
<reference evidence="1 2" key="1">
    <citation type="journal article" date="2022" name="Plant J.">
        <title>Chromosome-level genome of Camellia lanceoleosa provides a valuable resource for understanding genome evolution and self-incompatibility.</title>
        <authorList>
            <person name="Gong W."/>
            <person name="Xiao S."/>
            <person name="Wang L."/>
            <person name="Liao Z."/>
            <person name="Chang Y."/>
            <person name="Mo W."/>
            <person name="Hu G."/>
            <person name="Li W."/>
            <person name="Zhao G."/>
            <person name="Zhu H."/>
            <person name="Hu X."/>
            <person name="Ji K."/>
            <person name="Xiang X."/>
            <person name="Song Q."/>
            <person name="Yuan D."/>
            <person name="Jin S."/>
            <person name="Zhang L."/>
        </authorList>
    </citation>
    <scope>NUCLEOTIDE SEQUENCE [LARGE SCALE GENOMIC DNA]</scope>
    <source>
        <strain evidence="1">SQ_2022a</strain>
    </source>
</reference>
<evidence type="ECO:0000313" key="1">
    <source>
        <dbReference type="EMBL" id="KAI8010646.1"/>
    </source>
</evidence>
<sequence length="107" mass="12557">MAISWLFAPYLFNPSGFEWQKTVEDFRDWTNWLLYRGGIGLKGGESWEAWWDAELSYASILYLRIPSSFRIILRGKDVEHHNVVNDMMMAQEITYRLVLFLTISCSG</sequence>
<protein>
    <submittedName>
        <fullName evidence="1">Callose synthase 10</fullName>
    </submittedName>
</protein>
<dbReference type="Proteomes" id="UP001060215">
    <property type="component" value="Chromosome 5"/>
</dbReference>
<comment type="caution">
    <text evidence="1">The sequence shown here is derived from an EMBL/GenBank/DDBJ whole genome shotgun (WGS) entry which is preliminary data.</text>
</comment>
<dbReference type="EMBL" id="CM045762">
    <property type="protein sequence ID" value="KAI8010646.1"/>
    <property type="molecule type" value="Genomic_DNA"/>
</dbReference>
<organism evidence="1 2">
    <name type="scientific">Camellia lanceoleosa</name>
    <dbReference type="NCBI Taxonomy" id="1840588"/>
    <lineage>
        <taxon>Eukaryota</taxon>
        <taxon>Viridiplantae</taxon>
        <taxon>Streptophyta</taxon>
        <taxon>Embryophyta</taxon>
        <taxon>Tracheophyta</taxon>
        <taxon>Spermatophyta</taxon>
        <taxon>Magnoliopsida</taxon>
        <taxon>eudicotyledons</taxon>
        <taxon>Gunneridae</taxon>
        <taxon>Pentapetalae</taxon>
        <taxon>asterids</taxon>
        <taxon>Ericales</taxon>
        <taxon>Theaceae</taxon>
        <taxon>Camellia</taxon>
    </lineage>
</organism>
<proteinExistence type="predicted"/>
<gene>
    <name evidence="1" type="ORF">LOK49_LG06G01728</name>
</gene>